<organism evidence="3 4">
    <name type="scientific">Amnibacterium endophyticum</name>
    <dbReference type="NCBI Taxonomy" id="2109337"/>
    <lineage>
        <taxon>Bacteria</taxon>
        <taxon>Bacillati</taxon>
        <taxon>Actinomycetota</taxon>
        <taxon>Actinomycetes</taxon>
        <taxon>Micrococcales</taxon>
        <taxon>Microbacteriaceae</taxon>
        <taxon>Amnibacterium</taxon>
    </lineage>
</organism>
<keyword evidence="2" id="KW-0472">Membrane</keyword>
<evidence type="ECO:0000313" key="4">
    <source>
        <dbReference type="Proteomes" id="UP001597347"/>
    </source>
</evidence>
<protein>
    <submittedName>
        <fullName evidence="3">Uncharacterized protein</fullName>
    </submittedName>
</protein>
<feature type="compositionally biased region" description="Pro residues" evidence="1">
    <location>
        <begin position="28"/>
        <end position="41"/>
    </location>
</feature>
<feature type="region of interest" description="Disordered" evidence="1">
    <location>
        <begin position="1"/>
        <end position="47"/>
    </location>
</feature>
<dbReference type="Proteomes" id="UP001597347">
    <property type="component" value="Unassembled WGS sequence"/>
</dbReference>
<gene>
    <name evidence="3" type="ORF">ACFSBI_10840</name>
</gene>
<sequence length="229" mass="24084">MDDPELLRRRLYAPGAGDRDVEAYRSAAPPPPPDAPEGPAPRPRRRARPRLLPLGGVLAILLVAALVVALVPRTPPAPAAEPVPLTAQDRGELLTNLRDGGFAGIAAYLVTHRSPPQLSGGSGYLTQEIHGVGDGVRGLDGARSAGATRATVLLVTDSASRATWTALRLTTRSGTRVVVLDPVETRSQAEAPGTLTATTFRVVEGRAPVRLRIEAADGVRWGAAVVWSR</sequence>
<dbReference type="EMBL" id="JBHUEA010000016">
    <property type="protein sequence ID" value="MFD1722045.1"/>
    <property type="molecule type" value="Genomic_DNA"/>
</dbReference>
<proteinExistence type="predicted"/>
<comment type="caution">
    <text evidence="3">The sequence shown here is derived from an EMBL/GenBank/DDBJ whole genome shotgun (WGS) entry which is preliminary data.</text>
</comment>
<keyword evidence="2" id="KW-1133">Transmembrane helix</keyword>
<dbReference type="RefSeq" id="WP_377934817.1">
    <property type="nucleotide sequence ID" value="NZ_JBHUEA010000016.1"/>
</dbReference>
<evidence type="ECO:0000256" key="2">
    <source>
        <dbReference type="SAM" id="Phobius"/>
    </source>
</evidence>
<evidence type="ECO:0000256" key="1">
    <source>
        <dbReference type="SAM" id="MobiDB-lite"/>
    </source>
</evidence>
<evidence type="ECO:0000313" key="3">
    <source>
        <dbReference type="EMBL" id="MFD1722045.1"/>
    </source>
</evidence>
<reference evidence="4" key="1">
    <citation type="journal article" date="2019" name="Int. J. Syst. Evol. Microbiol.">
        <title>The Global Catalogue of Microorganisms (GCM) 10K type strain sequencing project: providing services to taxonomists for standard genome sequencing and annotation.</title>
        <authorList>
            <consortium name="The Broad Institute Genomics Platform"/>
            <consortium name="The Broad Institute Genome Sequencing Center for Infectious Disease"/>
            <person name="Wu L."/>
            <person name="Ma J."/>
        </authorList>
    </citation>
    <scope>NUCLEOTIDE SEQUENCE [LARGE SCALE GENOMIC DNA]</scope>
    <source>
        <strain evidence="4">CGMCC 1.12471</strain>
    </source>
</reference>
<keyword evidence="2" id="KW-0812">Transmembrane</keyword>
<name>A0ABW4LFH4_9MICO</name>
<accession>A0ABW4LFH4</accession>
<feature type="transmembrane region" description="Helical" evidence="2">
    <location>
        <begin position="51"/>
        <end position="71"/>
    </location>
</feature>
<keyword evidence="4" id="KW-1185">Reference proteome</keyword>